<evidence type="ECO:0000256" key="6">
    <source>
        <dbReference type="SAM" id="MobiDB-lite"/>
    </source>
</evidence>
<dbReference type="KEGG" id="ppel:H6H00_12330"/>
<keyword evidence="2 4" id="KW-0689">Ribosomal protein</keyword>
<dbReference type="Proteomes" id="UP000515728">
    <property type="component" value="Chromosome"/>
</dbReference>
<dbReference type="PROSITE" id="PS01167">
    <property type="entry name" value="RIBOSOMAL_L17"/>
    <property type="match status" value="1"/>
</dbReference>
<keyword evidence="3 4" id="KW-0687">Ribonucleoprotein</keyword>
<dbReference type="InterPro" id="IPR000456">
    <property type="entry name" value="Ribosomal_bL17"/>
</dbReference>
<accession>A0A7G7MP88</accession>
<dbReference type="AlphaFoldDB" id="A0A7G7MP88"/>
<organism evidence="7 8">
    <name type="scientific">Pseudonocardia petroleophila</name>
    <dbReference type="NCBI Taxonomy" id="37331"/>
    <lineage>
        <taxon>Bacteria</taxon>
        <taxon>Bacillati</taxon>
        <taxon>Actinomycetota</taxon>
        <taxon>Actinomycetes</taxon>
        <taxon>Pseudonocardiales</taxon>
        <taxon>Pseudonocardiaceae</taxon>
        <taxon>Pseudonocardia</taxon>
    </lineage>
</organism>
<dbReference type="HAMAP" id="MF_01368">
    <property type="entry name" value="Ribosomal_bL17"/>
    <property type="match status" value="1"/>
</dbReference>
<name>A0A7G7MP88_9PSEU</name>
<reference evidence="7 8" key="1">
    <citation type="submission" date="2020-08" db="EMBL/GenBank/DDBJ databases">
        <authorList>
            <person name="Mo P."/>
        </authorList>
    </citation>
    <scope>NUCLEOTIDE SEQUENCE [LARGE SCALE GENOMIC DNA]</scope>
    <source>
        <strain evidence="7 8">CGMCC 4.1532</strain>
    </source>
</reference>
<dbReference type="NCBIfam" id="TIGR00059">
    <property type="entry name" value="L17"/>
    <property type="match status" value="1"/>
</dbReference>
<dbReference type="FunFam" id="3.90.1030.10:FF:000001">
    <property type="entry name" value="50S ribosomal protein L17"/>
    <property type="match status" value="1"/>
</dbReference>
<dbReference type="GO" id="GO:0003735">
    <property type="term" value="F:structural constituent of ribosome"/>
    <property type="evidence" value="ECO:0007669"/>
    <property type="project" value="InterPro"/>
</dbReference>
<feature type="region of interest" description="Disordered" evidence="6">
    <location>
        <begin position="124"/>
        <end position="209"/>
    </location>
</feature>
<dbReference type="Pfam" id="PF01196">
    <property type="entry name" value="Ribosomal_L17"/>
    <property type="match status" value="1"/>
</dbReference>
<feature type="compositionally biased region" description="Low complexity" evidence="6">
    <location>
        <begin position="184"/>
        <end position="197"/>
    </location>
</feature>
<feature type="compositionally biased region" description="Low complexity" evidence="6">
    <location>
        <begin position="131"/>
        <end position="155"/>
    </location>
</feature>
<comment type="similarity">
    <text evidence="1 4 5">Belongs to the bacterial ribosomal protein bL17 family.</text>
</comment>
<protein>
    <recommendedName>
        <fullName evidence="4">Large ribosomal subunit protein bL17</fullName>
    </recommendedName>
</protein>
<evidence type="ECO:0000313" key="8">
    <source>
        <dbReference type="Proteomes" id="UP000515728"/>
    </source>
</evidence>
<evidence type="ECO:0000256" key="4">
    <source>
        <dbReference type="HAMAP-Rule" id="MF_01368"/>
    </source>
</evidence>
<dbReference type="PANTHER" id="PTHR14413:SF16">
    <property type="entry name" value="LARGE RIBOSOMAL SUBUNIT PROTEIN BL17M"/>
    <property type="match status" value="1"/>
</dbReference>
<dbReference type="GO" id="GO:0006412">
    <property type="term" value="P:translation"/>
    <property type="evidence" value="ECO:0007669"/>
    <property type="project" value="UniProtKB-UniRule"/>
</dbReference>
<dbReference type="InterPro" id="IPR036373">
    <property type="entry name" value="Ribosomal_bL17_sf"/>
</dbReference>
<proteinExistence type="inferred from homology"/>
<dbReference type="SUPFAM" id="SSF64263">
    <property type="entry name" value="Prokaryotic ribosomal protein L17"/>
    <property type="match status" value="1"/>
</dbReference>
<dbReference type="PANTHER" id="PTHR14413">
    <property type="entry name" value="RIBOSOMAL PROTEIN L17"/>
    <property type="match status" value="1"/>
</dbReference>
<evidence type="ECO:0000256" key="2">
    <source>
        <dbReference type="ARBA" id="ARBA00022980"/>
    </source>
</evidence>
<comment type="subunit">
    <text evidence="4">Part of the 50S ribosomal subunit. Contacts protein L32.</text>
</comment>
<keyword evidence="8" id="KW-1185">Reference proteome</keyword>
<dbReference type="EMBL" id="CP060131">
    <property type="protein sequence ID" value="QNG54599.1"/>
    <property type="molecule type" value="Genomic_DNA"/>
</dbReference>
<dbReference type="Gene3D" id="3.90.1030.10">
    <property type="entry name" value="Ribosomal protein L17"/>
    <property type="match status" value="1"/>
</dbReference>
<dbReference type="InterPro" id="IPR047859">
    <property type="entry name" value="Ribosomal_bL17_CS"/>
</dbReference>
<gene>
    <name evidence="4 7" type="primary">rplQ</name>
    <name evidence="7" type="ORF">H6H00_12330</name>
</gene>
<evidence type="ECO:0000256" key="1">
    <source>
        <dbReference type="ARBA" id="ARBA00008777"/>
    </source>
</evidence>
<evidence type="ECO:0000313" key="7">
    <source>
        <dbReference type="EMBL" id="QNG54599.1"/>
    </source>
</evidence>
<evidence type="ECO:0000256" key="5">
    <source>
        <dbReference type="RuleBase" id="RU000660"/>
    </source>
</evidence>
<sequence length="267" mass="28625">MPQPTKGARLGGSPAHQRHILANLATSLFEHGRISTTEAKARKLRPYAERLITKAKVGDLHNRREIQKVIRDKTVVHRLLAEIGPFFADRQGGYTRITKTLPRKGDNAPMAVIELVQQKTVTDEANRARRAAASQQAASTAPADAEETATTPAAEAAEEASEKALDAAAEAPEGSETQEKALEAAEVAQEAADSADAPYGEGSHAPLEDVDQAPEGFEIKGNADSMLYHLPGTRFYDNTVAEVWFASAEAAEAAGFSLPKSQQKDES</sequence>
<dbReference type="GO" id="GO:0022625">
    <property type="term" value="C:cytosolic large ribosomal subunit"/>
    <property type="evidence" value="ECO:0007669"/>
    <property type="project" value="TreeGrafter"/>
</dbReference>
<evidence type="ECO:0000256" key="3">
    <source>
        <dbReference type="ARBA" id="ARBA00023274"/>
    </source>
</evidence>